<keyword evidence="7" id="KW-0472">Membrane</keyword>
<evidence type="ECO:0008006" key="10">
    <source>
        <dbReference type="Google" id="ProtNLM"/>
    </source>
</evidence>
<evidence type="ECO:0000256" key="4">
    <source>
        <dbReference type="ARBA" id="ARBA00022801"/>
    </source>
</evidence>
<dbReference type="Gene3D" id="1.20.120.980">
    <property type="entry name" value="Serine carboxypeptidase S28, SKS domain"/>
    <property type="match status" value="1"/>
</dbReference>
<comment type="similarity">
    <text evidence="1">Belongs to the peptidase S28 family.</text>
</comment>
<keyword evidence="4" id="KW-0378">Hydrolase</keyword>
<name>A0ABU6W6M8_9FABA</name>
<feature type="compositionally biased region" description="Basic and acidic residues" evidence="6">
    <location>
        <begin position="591"/>
        <end position="610"/>
    </location>
</feature>
<keyword evidence="5" id="KW-0325">Glycoprotein</keyword>
<dbReference type="SUPFAM" id="SSF53474">
    <property type="entry name" value="alpha/beta-Hydrolases"/>
    <property type="match status" value="1"/>
</dbReference>
<gene>
    <name evidence="8" type="ORF">PIB30_011949</name>
</gene>
<keyword evidence="7" id="KW-1133">Transmembrane helix</keyword>
<evidence type="ECO:0000256" key="2">
    <source>
        <dbReference type="ARBA" id="ARBA00022670"/>
    </source>
</evidence>
<feature type="region of interest" description="Disordered" evidence="6">
    <location>
        <begin position="591"/>
        <end position="626"/>
    </location>
</feature>
<dbReference type="Proteomes" id="UP001341840">
    <property type="component" value="Unassembled WGS sequence"/>
</dbReference>
<sequence>MKQQQHPLMLAFNLLLFLIIFVVCSTYSLTIPRLSPIAEWEKTDGDDDYSDVKTFYYNQTLDHFNYRPQSYEKFQQRYLINFKYWGGANNSSNAPIFAYLGAEEPIDNSPKTIGFLTDNAASFNALILYIEHRYYGQSVPFGSRKEALKNASTIGYFNSAQALADYAQVIIHIKSTFNAKNSPVIVIGGSYGGMLATWFRLKYPHLAIGALASSAPILYFDHITPHSGYYSVVSRDFREASNTCYETIRKSWSEIKRIASQSNGLSILSQKFNTCEPLKQINDLVSYLELMYASAAQYDRPPDYPVTVICGGIDGISSKKSDILSKIYAGVVAFRGNNTCKVNGPVNISETSEGWRWQTCSEMVIPIGIGNNSMFEPQSYNYESFARYCKKKFGVAPRPHWVTTYYGGHDIKLVLKNFGSNIIFSNGLRDPYSSGGVLNSISDTLVAVHTVNGSHCLDILGAKETDPNWLVEQRKTEIKIMKGLLSPKTLHPHSAVFSHQHHTIPSTTTKHTYHTHTLKEEREEGEVKAPARGKATAAVAGITEREREIETERENRRAGFSVATATRGCCRSQPRLHLAVLGRAAVVRELEERERKRRRREGELAGEERRRCRSMSRFRHRSSTQSSPLSFTTVRAVPVAVLLSPPELLSVAAAKSLLRRS</sequence>
<reference evidence="8 9" key="1">
    <citation type="journal article" date="2023" name="Plants (Basel)">
        <title>Bridging the Gap: Combining Genomics and Transcriptomics Approaches to Understand Stylosanthes scabra, an Orphan Legume from the Brazilian Caatinga.</title>
        <authorList>
            <person name="Ferreira-Neto J.R.C."/>
            <person name="da Silva M.D."/>
            <person name="Binneck E."/>
            <person name="de Melo N.F."/>
            <person name="da Silva R.H."/>
            <person name="de Melo A.L.T.M."/>
            <person name="Pandolfi V."/>
            <person name="Bustamante F.O."/>
            <person name="Brasileiro-Vidal A.C."/>
            <person name="Benko-Iseppon A.M."/>
        </authorList>
    </citation>
    <scope>NUCLEOTIDE SEQUENCE [LARGE SCALE GENOMIC DNA]</scope>
    <source>
        <tissue evidence="8">Leaves</tissue>
    </source>
</reference>
<dbReference type="InterPro" id="IPR008758">
    <property type="entry name" value="Peptidase_S28"/>
</dbReference>
<dbReference type="InterPro" id="IPR029058">
    <property type="entry name" value="AB_hydrolase_fold"/>
</dbReference>
<keyword evidence="9" id="KW-1185">Reference proteome</keyword>
<evidence type="ECO:0000256" key="1">
    <source>
        <dbReference type="ARBA" id="ARBA00011079"/>
    </source>
</evidence>
<proteinExistence type="inferred from homology"/>
<dbReference type="EMBL" id="JASCZI010181272">
    <property type="protein sequence ID" value="MED6180643.1"/>
    <property type="molecule type" value="Genomic_DNA"/>
</dbReference>
<organism evidence="8 9">
    <name type="scientific">Stylosanthes scabra</name>
    <dbReference type="NCBI Taxonomy" id="79078"/>
    <lineage>
        <taxon>Eukaryota</taxon>
        <taxon>Viridiplantae</taxon>
        <taxon>Streptophyta</taxon>
        <taxon>Embryophyta</taxon>
        <taxon>Tracheophyta</taxon>
        <taxon>Spermatophyta</taxon>
        <taxon>Magnoliopsida</taxon>
        <taxon>eudicotyledons</taxon>
        <taxon>Gunneridae</taxon>
        <taxon>Pentapetalae</taxon>
        <taxon>rosids</taxon>
        <taxon>fabids</taxon>
        <taxon>Fabales</taxon>
        <taxon>Fabaceae</taxon>
        <taxon>Papilionoideae</taxon>
        <taxon>50 kb inversion clade</taxon>
        <taxon>dalbergioids sensu lato</taxon>
        <taxon>Dalbergieae</taxon>
        <taxon>Pterocarpus clade</taxon>
        <taxon>Stylosanthes</taxon>
    </lineage>
</organism>
<dbReference type="Gene3D" id="3.40.50.1820">
    <property type="entry name" value="alpha/beta hydrolase"/>
    <property type="match status" value="1"/>
</dbReference>
<dbReference type="PANTHER" id="PTHR11010">
    <property type="entry name" value="PROTEASE S28 PRO-X CARBOXYPEPTIDASE-RELATED"/>
    <property type="match status" value="1"/>
</dbReference>
<feature type="compositionally biased region" description="Basic residues" evidence="6">
    <location>
        <begin position="611"/>
        <end position="622"/>
    </location>
</feature>
<evidence type="ECO:0000256" key="3">
    <source>
        <dbReference type="ARBA" id="ARBA00022729"/>
    </source>
</evidence>
<accession>A0ABU6W6M8</accession>
<dbReference type="PANTHER" id="PTHR11010:SF96">
    <property type="entry name" value="LYSOSOMAL PRO-X CARBOXYPEPTIDASE-LIKE ISOFORM X1"/>
    <property type="match status" value="1"/>
</dbReference>
<feature type="transmembrane region" description="Helical" evidence="7">
    <location>
        <begin position="7"/>
        <end position="29"/>
    </location>
</feature>
<evidence type="ECO:0000256" key="7">
    <source>
        <dbReference type="SAM" id="Phobius"/>
    </source>
</evidence>
<evidence type="ECO:0000313" key="8">
    <source>
        <dbReference type="EMBL" id="MED6180643.1"/>
    </source>
</evidence>
<keyword evidence="7" id="KW-0812">Transmembrane</keyword>
<evidence type="ECO:0000256" key="6">
    <source>
        <dbReference type="SAM" id="MobiDB-lite"/>
    </source>
</evidence>
<protein>
    <recommendedName>
        <fullName evidence="10">Lysosomal Pro-X carboxypeptidase</fullName>
    </recommendedName>
</protein>
<dbReference type="Pfam" id="PF05577">
    <property type="entry name" value="Peptidase_S28"/>
    <property type="match status" value="1"/>
</dbReference>
<dbReference type="InterPro" id="IPR042269">
    <property type="entry name" value="Ser_carbopepase_S28_SKS"/>
</dbReference>
<keyword evidence="3" id="KW-0732">Signal</keyword>
<comment type="caution">
    <text evidence="8">The sequence shown here is derived from an EMBL/GenBank/DDBJ whole genome shotgun (WGS) entry which is preliminary data.</text>
</comment>
<evidence type="ECO:0000313" key="9">
    <source>
        <dbReference type="Proteomes" id="UP001341840"/>
    </source>
</evidence>
<evidence type="ECO:0000256" key="5">
    <source>
        <dbReference type="ARBA" id="ARBA00023180"/>
    </source>
</evidence>
<keyword evidence="2" id="KW-0645">Protease</keyword>